<sequence length="83" mass="9271">MKERTVRGSRCQECGKREEGGGAEGEEMLAGMRSFGGSVRFNSVDEALRGGSEFWDVLRTLVWESFGKVEPEAVERSQAKREN</sequence>
<evidence type="ECO:0000313" key="2">
    <source>
        <dbReference type="EMBL" id="CEM48324.1"/>
    </source>
</evidence>
<evidence type="ECO:0000256" key="1">
    <source>
        <dbReference type="SAM" id="MobiDB-lite"/>
    </source>
</evidence>
<dbReference type="AlphaFoldDB" id="A0A0G4HV90"/>
<dbReference type="EMBL" id="CDMZ01003995">
    <property type="protein sequence ID" value="CEM48324.1"/>
    <property type="molecule type" value="Genomic_DNA"/>
</dbReference>
<name>A0A0G4HV90_9ALVE</name>
<dbReference type="VEuPathDB" id="CryptoDB:Cvel_32105"/>
<organism evidence="2">
    <name type="scientific">Chromera velia CCMP2878</name>
    <dbReference type="NCBI Taxonomy" id="1169474"/>
    <lineage>
        <taxon>Eukaryota</taxon>
        <taxon>Sar</taxon>
        <taxon>Alveolata</taxon>
        <taxon>Colpodellida</taxon>
        <taxon>Chromeraceae</taxon>
        <taxon>Chromera</taxon>
    </lineage>
</organism>
<reference evidence="2" key="1">
    <citation type="submission" date="2014-11" db="EMBL/GenBank/DDBJ databases">
        <authorList>
            <person name="Otto D Thomas"/>
            <person name="Naeem Raeece"/>
        </authorList>
    </citation>
    <scope>NUCLEOTIDE SEQUENCE</scope>
</reference>
<protein>
    <submittedName>
        <fullName evidence="2">Uncharacterized protein</fullName>
    </submittedName>
</protein>
<feature type="region of interest" description="Disordered" evidence="1">
    <location>
        <begin position="1"/>
        <end position="23"/>
    </location>
</feature>
<gene>
    <name evidence="2" type="ORF">Cvel_32105</name>
</gene>
<proteinExistence type="predicted"/>
<accession>A0A0G4HV90</accession>